<keyword evidence="3" id="KW-0732">Signal</keyword>
<evidence type="ECO:0000313" key="10">
    <source>
        <dbReference type="Proteomes" id="UP000284657"/>
    </source>
</evidence>
<dbReference type="GO" id="GO:0005524">
    <property type="term" value="F:ATP binding"/>
    <property type="evidence" value="ECO:0007669"/>
    <property type="project" value="InterPro"/>
</dbReference>
<dbReference type="Gene3D" id="3.80.10.10">
    <property type="entry name" value="Ribonuclease Inhibitor"/>
    <property type="match status" value="1"/>
</dbReference>
<dbReference type="PROSITE" id="PS50011">
    <property type="entry name" value="PROTEIN_KINASE_DOM"/>
    <property type="match status" value="1"/>
</dbReference>
<dbReference type="InterPro" id="IPR032675">
    <property type="entry name" value="LRR_dom_sf"/>
</dbReference>
<dbReference type="InterPro" id="IPR001245">
    <property type="entry name" value="Ser-Thr/Tyr_kinase_cat_dom"/>
</dbReference>
<evidence type="ECO:0000256" key="5">
    <source>
        <dbReference type="ARBA" id="ARBA00023136"/>
    </source>
</evidence>
<dbReference type="GO" id="GO:0016020">
    <property type="term" value="C:membrane"/>
    <property type="evidence" value="ECO:0007669"/>
    <property type="project" value="UniProtKB-SubCell"/>
</dbReference>
<feature type="domain" description="Protein kinase" evidence="8">
    <location>
        <begin position="404"/>
        <end position="727"/>
    </location>
</feature>
<evidence type="ECO:0000256" key="6">
    <source>
        <dbReference type="ARBA" id="ARBA00023180"/>
    </source>
</evidence>
<dbReference type="SUPFAM" id="SSF56112">
    <property type="entry name" value="Protein kinase-like (PK-like)"/>
    <property type="match status" value="1"/>
</dbReference>
<evidence type="ECO:0000313" key="9">
    <source>
        <dbReference type="EMBL" id="RLN65733.1"/>
    </source>
</evidence>
<gene>
    <name evidence="9" type="ORF">BBJ29_006175</name>
</gene>
<dbReference type="InterPro" id="IPR011009">
    <property type="entry name" value="Kinase-like_dom_sf"/>
</dbReference>
<evidence type="ECO:0000256" key="2">
    <source>
        <dbReference type="ARBA" id="ARBA00022614"/>
    </source>
</evidence>
<dbReference type="SUPFAM" id="SSF52058">
    <property type="entry name" value="L domain-like"/>
    <property type="match status" value="1"/>
</dbReference>
<dbReference type="Pfam" id="PF07714">
    <property type="entry name" value="PK_Tyr_Ser-Thr"/>
    <property type="match status" value="1"/>
</dbReference>
<keyword evidence="6" id="KW-0325">Glycoprotein</keyword>
<dbReference type="Gene3D" id="1.10.510.10">
    <property type="entry name" value="Transferase(Phosphotransferase) domain 1"/>
    <property type="match status" value="1"/>
</dbReference>
<dbReference type="InterPro" id="IPR001611">
    <property type="entry name" value="Leu-rich_rpt"/>
</dbReference>
<evidence type="ECO:0000256" key="3">
    <source>
        <dbReference type="ARBA" id="ARBA00022729"/>
    </source>
</evidence>
<dbReference type="PANTHER" id="PTHR45974:SF266">
    <property type="entry name" value="LEUCINE-RICH REPEAT RECEPTOR PROTEIN KINASE HPCA1"/>
    <property type="match status" value="1"/>
</dbReference>
<dbReference type="AlphaFoldDB" id="A0A3R7N789"/>
<dbReference type="InterPro" id="IPR003591">
    <property type="entry name" value="Leu-rich_rpt_typical-subtyp"/>
</dbReference>
<dbReference type="PANTHER" id="PTHR45974">
    <property type="entry name" value="RECEPTOR-LIKE PROTEIN 55"/>
    <property type="match status" value="1"/>
</dbReference>
<proteinExistence type="predicted"/>
<dbReference type="EMBL" id="MBAD02000575">
    <property type="protein sequence ID" value="RLN65733.1"/>
    <property type="molecule type" value="Genomic_DNA"/>
</dbReference>
<comment type="subcellular location">
    <subcellularLocation>
        <location evidence="1">Membrane</location>
    </subcellularLocation>
</comment>
<accession>A0A3R7N789</accession>
<dbReference type="Proteomes" id="UP000284657">
    <property type="component" value="Unassembled WGS sequence"/>
</dbReference>
<organism evidence="9 10">
    <name type="scientific">Phytophthora kernoviae</name>
    <dbReference type="NCBI Taxonomy" id="325452"/>
    <lineage>
        <taxon>Eukaryota</taxon>
        <taxon>Sar</taxon>
        <taxon>Stramenopiles</taxon>
        <taxon>Oomycota</taxon>
        <taxon>Peronosporomycetes</taxon>
        <taxon>Peronosporales</taxon>
        <taxon>Peronosporaceae</taxon>
        <taxon>Phytophthora</taxon>
    </lineage>
</organism>
<keyword evidence="4" id="KW-0677">Repeat</keyword>
<reference evidence="9 10" key="1">
    <citation type="submission" date="2018-07" db="EMBL/GenBank/DDBJ databases">
        <title>Genome sequencing of oomycete isolates from Chile give support for New Zealand origin for Phytophthora kernoviae and make available the first Nothophytophthora sp. genome.</title>
        <authorList>
            <person name="Studholme D.J."/>
            <person name="Sanfuentes E."/>
            <person name="Panda P."/>
            <person name="Hill R."/>
            <person name="Sambles C."/>
            <person name="Grant M."/>
            <person name="Williams N.M."/>
            <person name="Mcdougal R.L."/>
        </authorList>
    </citation>
    <scope>NUCLEOTIDE SEQUENCE [LARGE SCALE GENOMIC DNA]</scope>
    <source>
        <strain evidence="9">Chile7</strain>
    </source>
</reference>
<name>A0A3R7N789_9STRA</name>
<keyword evidence="5 7" id="KW-0472">Membrane</keyword>
<dbReference type="InterPro" id="IPR000719">
    <property type="entry name" value="Prot_kinase_dom"/>
</dbReference>
<dbReference type="GO" id="GO:0004672">
    <property type="term" value="F:protein kinase activity"/>
    <property type="evidence" value="ECO:0007669"/>
    <property type="project" value="InterPro"/>
</dbReference>
<feature type="transmembrane region" description="Helical" evidence="7">
    <location>
        <begin position="353"/>
        <end position="378"/>
    </location>
</feature>
<keyword evidence="2" id="KW-0433">Leucine-rich repeat</keyword>
<dbReference type="Pfam" id="PF13855">
    <property type="entry name" value="LRR_8"/>
    <property type="match status" value="1"/>
</dbReference>
<keyword evidence="7" id="KW-0812">Transmembrane</keyword>
<keyword evidence="7" id="KW-1133">Transmembrane helix</keyword>
<evidence type="ECO:0000256" key="7">
    <source>
        <dbReference type="SAM" id="Phobius"/>
    </source>
</evidence>
<dbReference type="SMART" id="SM00369">
    <property type="entry name" value="LRR_TYP"/>
    <property type="match status" value="3"/>
</dbReference>
<sequence>MSSCTRTETALTSDCNLLCPEGRPCVAYAAGDEAECSFAPSTFGNCAADDLCTYECFATGPEDFAANGAVDFSIYTFLIPFGDDVGLSEQEMSWTSKQETAANAELAAAGNLTDEYPSKSNDALQHIEPLDFMAATTRVVLAGGSSVFGVRGKVVRVQLPQKVFTADQQLQSVTLANFGLEQILNSSFPSELVNLTISNCLMTSYPIDLQTMDVLENLDLSKNYFSYFPADLRLPQLQTLNMSSNDLAGFECSLSSLVTLDLANNNFTSIPAAIFELSSLQWLDLRGNNFTDIELTTSQFNFLQALKILNVDTFGNLNCTTSAQLQTINGNSTLSVCISDTGSADGETTTDKALITGITAAVIVLAMILIIIGVFRCLRRRAQQMKPEPEIINLRYEVSYPIDLRASRRISESGVGSLHSAHNFPYGSQLEALRVNPDDLEYIRRLSSEHRSRRARYKHRVTFLMRHRGSRFLVCKRLQEEVVDEVVDARHFAEEVQLAATLSHHRVVVLVGVVYSRIYGLEALYEYMEGGDLRSYLVDLEDSNELRSWRSPMNWKLQVAFDLAEALAYAHSFSPGLVHRDLTSHSVLLSSPPEVHAQLDDFVVSQRSFTDMSTIGLTLREEMWLPPEIITGTADYSAAGDIYALGVILSEIDTHSLPYENVHSVMRGSQRMSEVAILDQVASGKLQPAFTLGCPTGVRELGEKCLSFEASDRPTALQCVIVLHAMIADGRRSSNDLQFRV</sequence>
<evidence type="ECO:0000259" key="8">
    <source>
        <dbReference type="PROSITE" id="PS50011"/>
    </source>
</evidence>
<evidence type="ECO:0000256" key="4">
    <source>
        <dbReference type="ARBA" id="ARBA00022737"/>
    </source>
</evidence>
<comment type="caution">
    <text evidence="9">The sequence shown here is derived from an EMBL/GenBank/DDBJ whole genome shotgun (WGS) entry which is preliminary data.</text>
</comment>
<dbReference type="PROSITE" id="PS51450">
    <property type="entry name" value="LRR"/>
    <property type="match status" value="2"/>
</dbReference>
<evidence type="ECO:0000256" key="1">
    <source>
        <dbReference type="ARBA" id="ARBA00004370"/>
    </source>
</evidence>
<protein>
    <recommendedName>
        <fullName evidence="8">Protein kinase domain-containing protein</fullName>
    </recommendedName>
</protein>